<accession>A0ABD5XP39</accession>
<reference evidence="1 2" key="1">
    <citation type="journal article" date="2019" name="Int. J. Syst. Evol. Microbiol.">
        <title>The Global Catalogue of Microorganisms (GCM) 10K type strain sequencing project: providing services to taxonomists for standard genome sequencing and annotation.</title>
        <authorList>
            <consortium name="The Broad Institute Genomics Platform"/>
            <consortium name="The Broad Institute Genome Sequencing Center for Infectious Disease"/>
            <person name="Wu L."/>
            <person name="Ma J."/>
        </authorList>
    </citation>
    <scope>NUCLEOTIDE SEQUENCE [LARGE SCALE GENOMIC DNA]</scope>
    <source>
        <strain evidence="1 2">DT92</strain>
    </source>
</reference>
<evidence type="ECO:0000313" key="1">
    <source>
        <dbReference type="EMBL" id="MFC7136872.1"/>
    </source>
</evidence>
<name>A0ABD5XP39_9EURY</name>
<sequence>MTTEHDRDCRPESDRTDRIELPIATLRALAGSRGCRCGCCDCSCGCCDCPCGCRDVRCGRDLAAGCCGEGAAGPTRTLRAGDRCGCCVR</sequence>
<proteinExistence type="predicted"/>
<comment type="caution">
    <text evidence="1">The sequence shown here is derived from an EMBL/GenBank/DDBJ whole genome shotgun (WGS) entry which is preliminary data.</text>
</comment>
<dbReference type="AlphaFoldDB" id="A0ABD5XP39"/>
<keyword evidence="2" id="KW-1185">Reference proteome</keyword>
<dbReference type="EMBL" id="JBHSZG010000001">
    <property type="protein sequence ID" value="MFC7136872.1"/>
    <property type="molecule type" value="Genomic_DNA"/>
</dbReference>
<organism evidence="1 2">
    <name type="scientific">Halobaculum litoreum</name>
    <dbReference type="NCBI Taxonomy" id="3031998"/>
    <lineage>
        <taxon>Archaea</taxon>
        <taxon>Methanobacteriati</taxon>
        <taxon>Methanobacteriota</taxon>
        <taxon>Stenosarchaea group</taxon>
        <taxon>Halobacteria</taxon>
        <taxon>Halobacteriales</taxon>
        <taxon>Haloferacaceae</taxon>
        <taxon>Halobaculum</taxon>
    </lineage>
</organism>
<protein>
    <submittedName>
        <fullName evidence="1">Uncharacterized protein</fullName>
    </submittedName>
</protein>
<dbReference type="Proteomes" id="UP001596368">
    <property type="component" value="Unassembled WGS sequence"/>
</dbReference>
<evidence type="ECO:0000313" key="2">
    <source>
        <dbReference type="Proteomes" id="UP001596368"/>
    </source>
</evidence>
<gene>
    <name evidence="1" type="ORF">ACFQRB_11060</name>
</gene>